<dbReference type="RefSeq" id="WP_106167067.1">
    <property type="nucleotide sequence ID" value="NZ_JAVKZF010000001.1"/>
</dbReference>
<dbReference type="Proteomes" id="UP000282574">
    <property type="component" value="Unassembled WGS sequence"/>
</dbReference>
<dbReference type="InterPro" id="IPR041049">
    <property type="entry name" value="DUF5615"/>
</dbReference>
<gene>
    <name evidence="2" type="ORF">DSM107010_10570</name>
</gene>
<dbReference type="AlphaFoldDB" id="A0AB37URH2"/>
<evidence type="ECO:0000313" key="2">
    <source>
        <dbReference type="EMBL" id="RUT13782.1"/>
    </source>
</evidence>
<dbReference type="Pfam" id="PF18480">
    <property type="entry name" value="DUF5615"/>
    <property type="match status" value="1"/>
</dbReference>
<dbReference type="EMBL" id="RSCK01000005">
    <property type="protein sequence ID" value="RUT13782.1"/>
    <property type="molecule type" value="Genomic_DNA"/>
</dbReference>
<proteinExistence type="predicted"/>
<accession>A0AB37URH2</accession>
<evidence type="ECO:0000259" key="1">
    <source>
        <dbReference type="Pfam" id="PF18480"/>
    </source>
</evidence>
<reference evidence="2 3" key="1">
    <citation type="journal article" date="2019" name="Genome Biol. Evol.">
        <title>Day and night: Metabolic profiles and evolutionary relationships of six axenic non-marine cyanobacteria.</title>
        <authorList>
            <person name="Will S.E."/>
            <person name="Henke P."/>
            <person name="Boedeker C."/>
            <person name="Huang S."/>
            <person name="Brinkmann H."/>
            <person name="Rohde M."/>
            <person name="Jarek M."/>
            <person name="Friedl T."/>
            <person name="Seufert S."/>
            <person name="Schumacher M."/>
            <person name="Overmann J."/>
            <person name="Neumann-Schaal M."/>
            <person name="Petersen J."/>
        </authorList>
    </citation>
    <scope>NUCLEOTIDE SEQUENCE [LARGE SCALE GENOMIC DNA]</scope>
    <source>
        <strain evidence="2 3">SAG 39.79</strain>
    </source>
</reference>
<comment type="caution">
    <text evidence="2">The sequence shown here is derived from an EMBL/GenBank/DDBJ whole genome shotgun (WGS) entry which is preliminary data.</text>
</comment>
<evidence type="ECO:0000313" key="3">
    <source>
        <dbReference type="Proteomes" id="UP000282574"/>
    </source>
</evidence>
<sequence>MIRLYLDEDSQDRSLLRALRARNIDAIAVQEPQTEGLIDVEQLRLATKQRRVLYSHNIGDFYQLHTEFIASGEKHSGIALLAQNYSVGEQVRAILEFISNKTAEEMESQLEFLSKYLRS</sequence>
<protein>
    <recommendedName>
        <fullName evidence="1">DUF5615 domain-containing protein</fullName>
    </recommendedName>
</protein>
<keyword evidence="3" id="KW-1185">Reference proteome</keyword>
<organism evidence="2 3">
    <name type="scientific">Chroococcidiopsis cubana SAG 39.79</name>
    <dbReference type="NCBI Taxonomy" id="388085"/>
    <lineage>
        <taxon>Bacteria</taxon>
        <taxon>Bacillati</taxon>
        <taxon>Cyanobacteriota</taxon>
        <taxon>Cyanophyceae</taxon>
        <taxon>Chroococcidiopsidales</taxon>
        <taxon>Chroococcidiopsidaceae</taxon>
        <taxon>Chroococcidiopsis</taxon>
    </lineage>
</organism>
<feature type="domain" description="DUF5615" evidence="1">
    <location>
        <begin position="3"/>
        <end position="115"/>
    </location>
</feature>
<name>A0AB37URH2_9CYAN</name>